<dbReference type="WBParaSite" id="HCON_00190135-00001">
    <property type="protein sequence ID" value="HCON_00190135-00001"/>
    <property type="gene ID" value="HCON_00190135"/>
</dbReference>
<dbReference type="AlphaFoldDB" id="A0A7I4Z7L3"/>
<protein>
    <submittedName>
        <fullName evidence="3">CX domain-containing protein</fullName>
    </submittedName>
</protein>
<dbReference type="Proteomes" id="UP000025227">
    <property type="component" value="Unplaced"/>
</dbReference>
<organism evidence="2 3">
    <name type="scientific">Haemonchus contortus</name>
    <name type="common">Barber pole worm</name>
    <dbReference type="NCBI Taxonomy" id="6289"/>
    <lineage>
        <taxon>Eukaryota</taxon>
        <taxon>Metazoa</taxon>
        <taxon>Ecdysozoa</taxon>
        <taxon>Nematoda</taxon>
        <taxon>Chromadorea</taxon>
        <taxon>Rhabditida</taxon>
        <taxon>Rhabditina</taxon>
        <taxon>Rhabditomorpha</taxon>
        <taxon>Strongyloidea</taxon>
        <taxon>Trichostrongylidae</taxon>
        <taxon>Haemonchus</taxon>
    </lineage>
</organism>
<sequence>PQHGPAKDNACGRRLLRRRFHFDQRHQMAADRPGPWSRWDVPTNEILPPQYDTGAGDFVGGGSVGNVGTVSIAQPSSVFGTGLVDQKINTIDPSFYDCVYNTSLGQTVIERCYKDLGCCATTCCTNEDWKNKYGWAVALIVVFCIIVVIAVVVSMIVWLINRAKDKRQKRLLDDSGLSRATSNMSLAQSTPGGYHFGTGPFKSPPAAGYRY</sequence>
<keyword evidence="1" id="KW-0472">Membrane</keyword>
<proteinExistence type="predicted"/>
<accession>A0A7I4Z7L3</accession>
<keyword evidence="2" id="KW-1185">Reference proteome</keyword>
<evidence type="ECO:0000256" key="1">
    <source>
        <dbReference type="SAM" id="Phobius"/>
    </source>
</evidence>
<keyword evidence="1" id="KW-0812">Transmembrane</keyword>
<feature type="transmembrane region" description="Helical" evidence="1">
    <location>
        <begin position="133"/>
        <end position="160"/>
    </location>
</feature>
<evidence type="ECO:0000313" key="3">
    <source>
        <dbReference type="WBParaSite" id="HCON_00190135-00001"/>
    </source>
</evidence>
<name>A0A7I4Z7L3_HAECO</name>
<reference evidence="3" key="1">
    <citation type="submission" date="2020-12" db="UniProtKB">
        <authorList>
            <consortium name="WormBaseParasite"/>
        </authorList>
    </citation>
    <scope>IDENTIFICATION</scope>
    <source>
        <strain evidence="3">MHco3</strain>
    </source>
</reference>
<evidence type="ECO:0000313" key="2">
    <source>
        <dbReference type="Proteomes" id="UP000025227"/>
    </source>
</evidence>
<keyword evidence="1" id="KW-1133">Transmembrane helix</keyword>
<dbReference type="OrthoDB" id="5771022at2759"/>